<dbReference type="EMBL" id="JRVJ01000004">
    <property type="protein sequence ID" value="KGM18801.1"/>
    <property type="molecule type" value="Genomic_DNA"/>
</dbReference>
<dbReference type="SUPFAM" id="SSF52540">
    <property type="entry name" value="P-loop containing nucleoside triphosphate hydrolases"/>
    <property type="match status" value="1"/>
</dbReference>
<proteinExistence type="predicted"/>
<comment type="caution">
    <text evidence="2">The sequence shown here is derived from an EMBL/GenBank/DDBJ whole genome shotgun (WGS) entry which is preliminary data.</text>
</comment>
<dbReference type="InterPro" id="IPR050238">
    <property type="entry name" value="DNA_Rep/Repair_Clamp_Loader"/>
</dbReference>
<reference evidence="2 3" key="1">
    <citation type="submission" date="2014-10" db="EMBL/GenBank/DDBJ databases">
        <title>Whole Genome sequence of Corynebacterium auriscanis strain CIP 106629.</title>
        <authorList>
            <person name="Hassan S.S."/>
            <person name="Jamal S.B."/>
            <person name="Tiwari S."/>
            <person name="Oliveira L.D.C."/>
            <person name="Souza F."/>
            <person name="Mariano D.C."/>
            <person name="Almeida S."/>
            <person name="Dorella F."/>
            <person name="Pereira F."/>
            <person name="Carvalho A."/>
            <person name="Leal C.A."/>
            <person name="Soares S.D.C."/>
            <person name="Figueiredo H.C."/>
            <person name="Silva A."/>
            <person name="Azevedo V.A."/>
        </authorList>
    </citation>
    <scope>NUCLEOTIDE SEQUENCE [LARGE SCALE GENOMIC DNA]</scope>
    <source>
        <strain evidence="2 3">CIP 106629</strain>
    </source>
</reference>
<dbReference type="SMART" id="SM00382">
    <property type="entry name" value="AAA"/>
    <property type="match status" value="1"/>
</dbReference>
<sequence length="398" mass="42729">MTSNDGVFATITAPDVREQLHQAVVDPQALTHSWLFTGPPGSGRSIAAKAFAAALVCPNDGCGQCEQCRMVNAGTHPDVIWVSTDGVWIHADKVREVISDAAKLPTVGRRRVIVVEHADRLNSAGSNSLLKSVEEPPASTFFVLCAPSTDPTDISITLRSRCRHVYIPTPSPEAVEGVLLSDATLDLTPEQARWAAGVSGGHIGRARHLARDEKARAKRAAALKVPQLVYEPAKLYRYVGELVAKAQEEAESLMADRDQREREDLEDAYGVGAKGKGAARAQRGSAGAVAELERKQKMRRTRQSGESLDLALIDIAGLYRDAMMLATDAVAGDEPVGGFQHPDMAATARELARRNSGAALVRCIDAVTECRQRLLSNVKPELALMALAGRLQQCCGVV</sequence>
<dbReference type="GeneID" id="300553766"/>
<evidence type="ECO:0000313" key="2">
    <source>
        <dbReference type="EMBL" id="KGM18801.1"/>
    </source>
</evidence>
<protein>
    <submittedName>
        <fullName evidence="2">DNA polymerase III subunit delta</fullName>
    </submittedName>
</protein>
<dbReference type="InterPro" id="IPR003593">
    <property type="entry name" value="AAA+_ATPase"/>
</dbReference>
<dbReference type="PANTHER" id="PTHR11669">
    <property type="entry name" value="REPLICATION FACTOR C / DNA POLYMERASE III GAMMA-TAU SUBUNIT"/>
    <property type="match status" value="1"/>
</dbReference>
<organism evidence="2 3">
    <name type="scientific">Corynebacterium auriscanis</name>
    <dbReference type="NCBI Taxonomy" id="99807"/>
    <lineage>
        <taxon>Bacteria</taxon>
        <taxon>Bacillati</taxon>
        <taxon>Actinomycetota</taxon>
        <taxon>Actinomycetes</taxon>
        <taxon>Mycobacteriales</taxon>
        <taxon>Corynebacteriaceae</taxon>
        <taxon>Corynebacterium</taxon>
    </lineage>
</organism>
<dbReference type="Proteomes" id="UP000030145">
    <property type="component" value="Unassembled WGS sequence"/>
</dbReference>
<dbReference type="AlphaFoldDB" id="A0A0A2DPK9"/>
<accession>A0A0A2DPK9</accession>
<keyword evidence="3" id="KW-1185">Reference proteome</keyword>
<dbReference type="Pfam" id="PF13177">
    <property type="entry name" value="DNA_pol3_delta2"/>
    <property type="match status" value="1"/>
</dbReference>
<evidence type="ECO:0000259" key="1">
    <source>
        <dbReference type="SMART" id="SM00382"/>
    </source>
</evidence>
<evidence type="ECO:0000313" key="3">
    <source>
        <dbReference type="Proteomes" id="UP000030145"/>
    </source>
</evidence>
<dbReference type="PANTHER" id="PTHR11669:SF8">
    <property type="entry name" value="DNA POLYMERASE III SUBUNIT DELTA"/>
    <property type="match status" value="1"/>
</dbReference>
<name>A0A0A2DPK9_9CORY</name>
<dbReference type="RefSeq" id="WP_035113525.1">
    <property type="nucleotide sequence ID" value="NZ_CP047046.1"/>
</dbReference>
<dbReference type="InterPro" id="IPR027417">
    <property type="entry name" value="P-loop_NTPase"/>
</dbReference>
<feature type="domain" description="AAA+ ATPase" evidence="1">
    <location>
        <begin position="30"/>
        <end position="171"/>
    </location>
</feature>
<dbReference type="NCBIfam" id="NF005926">
    <property type="entry name" value="PRK07940.1"/>
    <property type="match status" value="1"/>
</dbReference>
<dbReference type="GO" id="GO:0006261">
    <property type="term" value="P:DNA-templated DNA replication"/>
    <property type="evidence" value="ECO:0007669"/>
    <property type="project" value="TreeGrafter"/>
</dbReference>
<dbReference type="Gene3D" id="3.40.50.300">
    <property type="entry name" value="P-loop containing nucleotide triphosphate hydrolases"/>
    <property type="match status" value="1"/>
</dbReference>
<gene>
    <name evidence="2" type="ORF">MA47_03770</name>
</gene>